<dbReference type="Pfam" id="PF00909">
    <property type="entry name" value="Ammonium_transp"/>
    <property type="match status" value="1"/>
</dbReference>
<dbReference type="InterPro" id="IPR001905">
    <property type="entry name" value="Ammonium_transpt"/>
</dbReference>
<evidence type="ECO:0000256" key="6">
    <source>
        <dbReference type="ARBA" id="ARBA00023136"/>
    </source>
</evidence>
<comment type="caution">
    <text evidence="11">The sequence shown here is derived from an EMBL/GenBank/DDBJ whole genome shotgun (WGS) entry which is preliminary data.</text>
</comment>
<keyword evidence="7" id="KW-0924">Ammonia transport</keyword>
<feature type="chain" id="PRO_5047341625" evidence="9">
    <location>
        <begin position="23"/>
        <end position="435"/>
    </location>
</feature>
<reference evidence="11 12" key="1">
    <citation type="submission" date="2024-09" db="EMBL/GenBank/DDBJ databases">
        <authorList>
            <person name="Sun Q."/>
            <person name="Mori K."/>
        </authorList>
    </citation>
    <scope>NUCLEOTIDE SEQUENCE [LARGE SCALE GENOMIC DNA]</scope>
    <source>
        <strain evidence="11 12">CICC 11035S</strain>
    </source>
</reference>
<keyword evidence="5 8" id="KW-1133">Transmembrane helix</keyword>
<dbReference type="InterPro" id="IPR029020">
    <property type="entry name" value="Ammonium/urea_transptr"/>
</dbReference>
<evidence type="ECO:0000256" key="3">
    <source>
        <dbReference type="ARBA" id="ARBA00022448"/>
    </source>
</evidence>
<dbReference type="PROSITE" id="PS01219">
    <property type="entry name" value="AMMONIUM_TRANSP"/>
    <property type="match status" value="1"/>
</dbReference>
<feature type="transmembrane region" description="Helical" evidence="8">
    <location>
        <begin position="125"/>
        <end position="145"/>
    </location>
</feature>
<dbReference type="PANTHER" id="PTHR43029:SF10">
    <property type="entry name" value="AMMONIUM TRANSPORTER MEP2"/>
    <property type="match status" value="1"/>
</dbReference>
<dbReference type="InterPro" id="IPR018047">
    <property type="entry name" value="Ammonium_transpt_CS"/>
</dbReference>
<dbReference type="Proteomes" id="UP001589858">
    <property type="component" value="Unassembled WGS sequence"/>
</dbReference>
<evidence type="ECO:0000256" key="2">
    <source>
        <dbReference type="ARBA" id="ARBA00005887"/>
    </source>
</evidence>
<keyword evidence="9" id="KW-0732">Signal</keyword>
<accession>A0ABV6S4X7</accession>
<feature type="domain" description="Ammonium transporter AmtB-like" evidence="10">
    <location>
        <begin position="37"/>
        <end position="430"/>
    </location>
</feature>
<feature type="transmembrane region" description="Helical" evidence="8">
    <location>
        <begin position="186"/>
        <end position="207"/>
    </location>
</feature>
<feature type="transmembrane region" description="Helical" evidence="8">
    <location>
        <begin position="256"/>
        <end position="276"/>
    </location>
</feature>
<dbReference type="RefSeq" id="WP_267220143.1">
    <property type="nucleotide sequence ID" value="NZ_JAPCWC010000006.1"/>
</dbReference>
<dbReference type="PANTHER" id="PTHR43029">
    <property type="entry name" value="AMMONIUM TRANSPORTER MEP2"/>
    <property type="match status" value="1"/>
</dbReference>
<feature type="transmembrane region" description="Helical" evidence="8">
    <location>
        <begin position="296"/>
        <end position="329"/>
    </location>
</feature>
<evidence type="ECO:0000313" key="11">
    <source>
        <dbReference type="EMBL" id="MFC0683772.1"/>
    </source>
</evidence>
<dbReference type="InterPro" id="IPR024041">
    <property type="entry name" value="NH4_transpt_AmtB-like_dom"/>
</dbReference>
<evidence type="ECO:0000256" key="8">
    <source>
        <dbReference type="SAM" id="Phobius"/>
    </source>
</evidence>
<protein>
    <submittedName>
        <fullName evidence="11">Ammonium transporter</fullName>
    </submittedName>
</protein>
<dbReference type="SUPFAM" id="SSF111352">
    <property type="entry name" value="Ammonium transporter"/>
    <property type="match status" value="1"/>
</dbReference>
<proteinExistence type="inferred from homology"/>
<evidence type="ECO:0000256" key="9">
    <source>
        <dbReference type="SAM" id="SignalP"/>
    </source>
</evidence>
<organism evidence="11 12">
    <name type="scientific">Novosphingobium clariflavum</name>
    <dbReference type="NCBI Taxonomy" id="2029884"/>
    <lineage>
        <taxon>Bacteria</taxon>
        <taxon>Pseudomonadati</taxon>
        <taxon>Pseudomonadota</taxon>
        <taxon>Alphaproteobacteria</taxon>
        <taxon>Sphingomonadales</taxon>
        <taxon>Sphingomonadaceae</taxon>
        <taxon>Novosphingobium</taxon>
    </lineage>
</organism>
<evidence type="ECO:0000256" key="7">
    <source>
        <dbReference type="ARBA" id="ARBA00023177"/>
    </source>
</evidence>
<dbReference type="EMBL" id="JBHLTM010000016">
    <property type="protein sequence ID" value="MFC0683772.1"/>
    <property type="molecule type" value="Genomic_DNA"/>
</dbReference>
<feature type="transmembrane region" description="Helical" evidence="8">
    <location>
        <begin position="383"/>
        <end position="411"/>
    </location>
</feature>
<comment type="similarity">
    <text evidence="2">Belongs to the ammonia transporter channel (TC 1.A.11.2) family.</text>
</comment>
<sequence length="435" mass="43637">MIKRSTLALAAMLGALPVPAWAQAGLPDRADSGDTAALLAAAALVLLAGLSGIALQHCGRLRPGNRMSVLLQSLSITAVVTLVWTVAGYTIAFGDVSGGWIGAGNAWMLIHLSDLRPGTAVPESAFVLFQLAVATIAPVLMTGAWAERARFGWVMLFSALWTAMVAAPLAHWIWGGGWLARSLGALDWAGGLGVFLPAGISALVLALMMGRRLDPSPADATALQANALSLTGTGLVWIGGIALCAGWAFSASDAAAAAAINAHIAMAASLVSWIGLARLSASKDGNAGLGEPGPAVLAGLAAVATGAGFISPGGAMLTGVVGALAAWYGKRLLARLAIDDTNAVFATAGLAAIAGSLLCALFQSVDFGGTGYASGQTMIGQIAAQAIAVGVITIWSAVVSAIAALMASILFPMRVSEPAERAGLDASSHGIARSV</sequence>
<gene>
    <name evidence="11" type="ORF">ACFFF8_04120</name>
</gene>
<feature type="transmembrane region" description="Helical" evidence="8">
    <location>
        <begin position="69"/>
        <end position="91"/>
    </location>
</feature>
<evidence type="ECO:0000256" key="5">
    <source>
        <dbReference type="ARBA" id="ARBA00022989"/>
    </source>
</evidence>
<evidence type="ECO:0000256" key="4">
    <source>
        <dbReference type="ARBA" id="ARBA00022692"/>
    </source>
</evidence>
<feature type="transmembrane region" description="Helical" evidence="8">
    <location>
        <begin position="341"/>
        <end position="363"/>
    </location>
</feature>
<keyword evidence="4 8" id="KW-0812">Transmembrane</keyword>
<evidence type="ECO:0000313" key="12">
    <source>
        <dbReference type="Proteomes" id="UP001589858"/>
    </source>
</evidence>
<keyword evidence="12" id="KW-1185">Reference proteome</keyword>
<evidence type="ECO:0000256" key="1">
    <source>
        <dbReference type="ARBA" id="ARBA00004141"/>
    </source>
</evidence>
<keyword evidence="6 8" id="KW-0472">Membrane</keyword>
<feature type="transmembrane region" description="Helical" evidence="8">
    <location>
        <begin position="151"/>
        <end position="174"/>
    </location>
</feature>
<name>A0ABV6S4X7_9SPHN</name>
<keyword evidence="3" id="KW-0813">Transport</keyword>
<feature type="signal peptide" evidence="9">
    <location>
        <begin position="1"/>
        <end position="22"/>
    </location>
</feature>
<dbReference type="Gene3D" id="1.10.3430.10">
    <property type="entry name" value="Ammonium transporter AmtB like domains"/>
    <property type="match status" value="1"/>
</dbReference>
<feature type="transmembrane region" description="Helical" evidence="8">
    <location>
        <begin position="227"/>
        <end position="249"/>
    </location>
</feature>
<feature type="transmembrane region" description="Helical" evidence="8">
    <location>
        <begin position="38"/>
        <end position="57"/>
    </location>
</feature>
<comment type="subcellular location">
    <subcellularLocation>
        <location evidence="1">Membrane</location>
        <topology evidence="1">Multi-pass membrane protein</topology>
    </subcellularLocation>
</comment>
<evidence type="ECO:0000259" key="10">
    <source>
        <dbReference type="Pfam" id="PF00909"/>
    </source>
</evidence>